<dbReference type="EMBL" id="FNQN01000012">
    <property type="protein sequence ID" value="SEA77861.1"/>
    <property type="molecule type" value="Genomic_DNA"/>
</dbReference>
<evidence type="ECO:0000313" key="3">
    <source>
        <dbReference type="Proteomes" id="UP000199409"/>
    </source>
</evidence>
<dbReference type="Proteomes" id="UP000199409">
    <property type="component" value="Unassembled WGS sequence"/>
</dbReference>
<name>A0A1H4DYM9_9BACT</name>
<dbReference type="InterPro" id="IPR036249">
    <property type="entry name" value="Thioredoxin-like_sf"/>
</dbReference>
<organism evidence="2 3">
    <name type="scientific">Desulfuromusa kysingii</name>
    <dbReference type="NCBI Taxonomy" id="37625"/>
    <lineage>
        <taxon>Bacteria</taxon>
        <taxon>Pseudomonadati</taxon>
        <taxon>Thermodesulfobacteriota</taxon>
        <taxon>Desulfuromonadia</taxon>
        <taxon>Desulfuromonadales</taxon>
        <taxon>Geopsychrobacteraceae</taxon>
        <taxon>Desulfuromusa</taxon>
    </lineage>
</organism>
<dbReference type="AlphaFoldDB" id="A0A1H4DYM9"/>
<dbReference type="InterPro" id="IPR012336">
    <property type="entry name" value="Thioredoxin-like_fold"/>
</dbReference>
<dbReference type="STRING" id="37625.SAMN05660420_03155"/>
<evidence type="ECO:0000259" key="1">
    <source>
        <dbReference type="Pfam" id="PF13192"/>
    </source>
</evidence>
<dbReference type="SUPFAM" id="SSF52833">
    <property type="entry name" value="Thioredoxin-like"/>
    <property type="match status" value="1"/>
</dbReference>
<dbReference type="OrthoDB" id="5387621at2"/>
<gene>
    <name evidence="2" type="ORF">SAMN05660420_03155</name>
</gene>
<keyword evidence="3" id="KW-1185">Reference proteome</keyword>
<dbReference type="Pfam" id="PF13192">
    <property type="entry name" value="Thioredoxin_3"/>
    <property type="match status" value="1"/>
</dbReference>
<proteinExistence type="predicted"/>
<feature type="domain" description="Thioredoxin-like fold" evidence="1">
    <location>
        <begin position="1"/>
        <end position="77"/>
    </location>
</feature>
<accession>A0A1H4DYM9</accession>
<protein>
    <submittedName>
        <fullName evidence="2">Thioredoxin domain-containing protein</fullName>
    </submittedName>
</protein>
<dbReference type="RefSeq" id="WP_092350598.1">
    <property type="nucleotide sequence ID" value="NZ_FNQN01000012.1"/>
</dbReference>
<dbReference type="PANTHER" id="PTHR36450">
    <property type="entry name" value="THIOREDOXIN"/>
    <property type="match status" value="1"/>
</dbReference>
<sequence length="91" mass="10371">MRIDVLCKPDNPASCHGTVENVREALNQLGVQAEVHQFSDSRKMIDNRIYVEPALLIDDQVRIAGRVPEVNEIVNFITERPRYLREVAKVA</sequence>
<evidence type="ECO:0000313" key="2">
    <source>
        <dbReference type="EMBL" id="SEA77861.1"/>
    </source>
</evidence>
<dbReference type="Gene3D" id="3.40.30.10">
    <property type="entry name" value="Glutaredoxin"/>
    <property type="match status" value="1"/>
</dbReference>
<dbReference type="InterPro" id="IPR005243">
    <property type="entry name" value="THIRX-like_proc"/>
</dbReference>
<dbReference type="PANTHER" id="PTHR36450:SF1">
    <property type="entry name" value="THIOREDOXIN"/>
    <property type="match status" value="1"/>
</dbReference>
<reference evidence="2 3" key="1">
    <citation type="submission" date="2016-10" db="EMBL/GenBank/DDBJ databases">
        <authorList>
            <person name="de Groot N.N."/>
        </authorList>
    </citation>
    <scope>NUCLEOTIDE SEQUENCE [LARGE SCALE GENOMIC DNA]</scope>
    <source>
        <strain evidence="2 3">DSM 7343</strain>
    </source>
</reference>